<dbReference type="Proteomes" id="UP000621210">
    <property type="component" value="Unassembled WGS sequence"/>
</dbReference>
<protein>
    <submittedName>
        <fullName evidence="2">NAD-dependent epimerase/dehydratase family protein</fullName>
    </submittedName>
</protein>
<gene>
    <name evidence="2" type="ORF">H0H10_21540</name>
</gene>
<dbReference type="InterPro" id="IPR001509">
    <property type="entry name" value="Epimerase_deHydtase"/>
</dbReference>
<dbReference type="Gene3D" id="3.40.50.720">
    <property type="entry name" value="NAD(P)-binding Rossmann-like Domain"/>
    <property type="match status" value="1"/>
</dbReference>
<dbReference type="InterPro" id="IPR036291">
    <property type="entry name" value="NAD(P)-bd_dom_sf"/>
</dbReference>
<feature type="domain" description="NAD-dependent epimerase/dehydratase" evidence="1">
    <location>
        <begin position="3"/>
        <end position="192"/>
    </location>
</feature>
<dbReference type="InterPro" id="IPR051783">
    <property type="entry name" value="NAD(P)-dependent_oxidoreduct"/>
</dbReference>
<dbReference type="PANTHER" id="PTHR48079:SF6">
    <property type="entry name" value="NAD(P)-BINDING DOMAIN-CONTAINING PROTEIN-RELATED"/>
    <property type="match status" value="1"/>
</dbReference>
<proteinExistence type="predicted"/>
<dbReference type="GO" id="GO:0005737">
    <property type="term" value="C:cytoplasm"/>
    <property type="evidence" value="ECO:0007669"/>
    <property type="project" value="TreeGrafter"/>
</dbReference>
<dbReference type="AlphaFoldDB" id="A0A926QRS0"/>
<sequence>MNVLVIGATGFIGSSVAAALVGAGHEVSTLQRPDGRATGYRPVPGDLTDPASLGQAATGFDRVVHAGPPLGEELDLAGVDALVAAAGDRLVHTTGAAVLGSGSKDEDSAPDPHPVVAWRAELERRVRTAGGRVVRPGMAYGDGGGSVPALLAAKAAERGTGVYIGEPGVRWPVVHVADLAALYVAVVEHAEPGTVWHGMSETVRLDDVARALGGGTATSWPLEEATAEMGPIAGLYTLDQDISSDRTRRLLNWTPKHTSITAYLNSQVGHA</sequence>
<dbReference type="Pfam" id="PF01370">
    <property type="entry name" value="Epimerase"/>
    <property type="match status" value="1"/>
</dbReference>
<name>A0A926QRS0_9ACTN</name>
<reference evidence="2" key="2">
    <citation type="submission" date="2020-09" db="EMBL/GenBank/DDBJ databases">
        <authorList>
            <person name="Luo X."/>
        </authorList>
    </citation>
    <scope>NUCLEOTIDE SEQUENCE</scope>
    <source>
        <strain evidence="2">TRM S81-3</strain>
    </source>
</reference>
<comment type="caution">
    <text evidence="2">The sequence shown here is derived from an EMBL/GenBank/DDBJ whole genome shotgun (WGS) entry which is preliminary data.</text>
</comment>
<dbReference type="PANTHER" id="PTHR48079">
    <property type="entry name" value="PROTEIN YEEZ"/>
    <property type="match status" value="1"/>
</dbReference>
<dbReference type="EMBL" id="JACVQF010000200">
    <property type="protein sequence ID" value="MBD0421703.1"/>
    <property type="molecule type" value="Genomic_DNA"/>
</dbReference>
<evidence type="ECO:0000259" key="1">
    <source>
        <dbReference type="Pfam" id="PF01370"/>
    </source>
</evidence>
<organism evidence="2 3">
    <name type="scientific">Streptomyces griseicoloratus</name>
    <dbReference type="NCBI Taxonomy" id="2752516"/>
    <lineage>
        <taxon>Bacteria</taxon>
        <taxon>Bacillati</taxon>
        <taxon>Actinomycetota</taxon>
        <taxon>Actinomycetes</taxon>
        <taxon>Kitasatosporales</taxon>
        <taxon>Streptomycetaceae</taxon>
        <taxon>Streptomyces</taxon>
    </lineage>
</organism>
<evidence type="ECO:0000313" key="3">
    <source>
        <dbReference type="Proteomes" id="UP000621210"/>
    </source>
</evidence>
<reference evidence="2" key="1">
    <citation type="submission" date="2020-09" db="EMBL/GenBank/DDBJ databases">
        <title>Streptomyces grisecoloratus sp. nov., isolated from cotton soil.</title>
        <authorList>
            <person name="Xing L."/>
        </authorList>
    </citation>
    <scope>NUCLEOTIDE SEQUENCE</scope>
    <source>
        <strain evidence="2">TRM S81-3</strain>
    </source>
</reference>
<dbReference type="GO" id="GO:0004029">
    <property type="term" value="F:aldehyde dehydrogenase (NAD+) activity"/>
    <property type="evidence" value="ECO:0007669"/>
    <property type="project" value="TreeGrafter"/>
</dbReference>
<keyword evidence="3" id="KW-1185">Reference proteome</keyword>
<dbReference type="RefSeq" id="WP_188182661.1">
    <property type="nucleotide sequence ID" value="NZ_JACVQF010000200.1"/>
</dbReference>
<dbReference type="SUPFAM" id="SSF51735">
    <property type="entry name" value="NAD(P)-binding Rossmann-fold domains"/>
    <property type="match status" value="1"/>
</dbReference>
<accession>A0A926QRS0</accession>
<evidence type="ECO:0000313" key="2">
    <source>
        <dbReference type="EMBL" id="MBD0421703.1"/>
    </source>
</evidence>